<sequence length="281" mass="30893">MIYRTTCLMHDALSGESGFEPGTLRPLSRDFTSGPLWPGSCAEFDDYASADITLRNGKKLHKRSAHQLPSSNFRRTPKTFALQGDPSRTTHTPSSKHSSYIVSPAGRDVTRNDLAHSWRIFSPNRDIEKIPAPLRSHISSPNLSPSPSGKSSFPSAFLFNPILPPTGEKFRKLHKSPVNPKVSSPSEPHLPALPCRALRMRLNYSQLFHLKSSPCADSPGSLVMFNELRPPPMTQGVGKKLWSLISWGSYTIASAVDEMLCMMQGPANWGGRMVALGPSTE</sequence>
<evidence type="ECO:0000313" key="2">
    <source>
        <dbReference type="EMBL" id="GBM94288.1"/>
    </source>
</evidence>
<comment type="caution">
    <text evidence="2">The sequence shown here is derived from an EMBL/GenBank/DDBJ whole genome shotgun (WGS) entry which is preliminary data.</text>
</comment>
<dbReference type="EMBL" id="BGPR01003953">
    <property type="protein sequence ID" value="GBM94288.1"/>
    <property type="molecule type" value="Genomic_DNA"/>
</dbReference>
<dbReference type="AlphaFoldDB" id="A0A4Y2JXR6"/>
<accession>A0A4Y2JXR6</accession>
<gene>
    <name evidence="2" type="ORF">AVEN_154621_1</name>
</gene>
<organism evidence="2 3">
    <name type="scientific">Araneus ventricosus</name>
    <name type="common">Orbweaver spider</name>
    <name type="synonym">Epeira ventricosa</name>
    <dbReference type="NCBI Taxonomy" id="182803"/>
    <lineage>
        <taxon>Eukaryota</taxon>
        <taxon>Metazoa</taxon>
        <taxon>Ecdysozoa</taxon>
        <taxon>Arthropoda</taxon>
        <taxon>Chelicerata</taxon>
        <taxon>Arachnida</taxon>
        <taxon>Araneae</taxon>
        <taxon>Araneomorphae</taxon>
        <taxon>Entelegynae</taxon>
        <taxon>Araneoidea</taxon>
        <taxon>Araneidae</taxon>
        <taxon>Araneus</taxon>
    </lineage>
</organism>
<evidence type="ECO:0000313" key="3">
    <source>
        <dbReference type="Proteomes" id="UP000499080"/>
    </source>
</evidence>
<keyword evidence="3" id="KW-1185">Reference proteome</keyword>
<feature type="region of interest" description="Disordered" evidence="1">
    <location>
        <begin position="60"/>
        <end position="104"/>
    </location>
</feature>
<evidence type="ECO:0000256" key="1">
    <source>
        <dbReference type="SAM" id="MobiDB-lite"/>
    </source>
</evidence>
<name>A0A4Y2JXR6_ARAVE</name>
<dbReference type="Proteomes" id="UP000499080">
    <property type="component" value="Unassembled WGS sequence"/>
</dbReference>
<feature type="compositionally biased region" description="Polar residues" evidence="1">
    <location>
        <begin position="86"/>
        <end position="101"/>
    </location>
</feature>
<protein>
    <submittedName>
        <fullName evidence="2">Uncharacterized protein</fullName>
    </submittedName>
</protein>
<reference evidence="2 3" key="1">
    <citation type="journal article" date="2019" name="Sci. Rep.">
        <title>Orb-weaving spider Araneus ventricosus genome elucidates the spidroin gene catalogue.</title>
        <authorList>
            <person name="Kono N."/>
            <person name="Nakamura H."/>
            <person name="Ohtoshi R."/>
            <person name="Moran D.A.P."/>
            <person name="Shinohara A."/>
            <person name="Yoshida Y."/>
            <person name="Fujiwara M."/>
            <person name="Mori M."/>
            <person name="Tomita M."/>
            <person name="Arakawa K."/>
        </authorList>
    </citation>
    <scope>NUCLEOTIDE SEQUENCE [LARGE SCALE GENOMIC DNA]</scope>
</reference>
<proteinExistence type="predicted"/>